<keyword evidence="9" id="KW-0289">Folate biosynthesis</keyword>
<evidence type="ECO:0000256" key="7">
    <source>
        <dbReference type="ARBA" id="ARBA00022723"/>
    </source>
</evidence>
<dbReference type="InterPro" id="IPR006390">
    <property type="entry name" value="DHP_synth_dom"/>
</dbReference>
<dbReference type="NCBIfam" id="TIGR01496">
    <property type="entry name" value="DHPS"/>
    <property type="match status" value="1"/>
</dbReference>
<dbReference type="InterPro" id="IPR000489">
    <property type="entry name" value="Pterin-binding_dom"/>
</dbReference>
<dbReference type="Pfam" id="PF00809">
    <property type="entry name" value="Pterin_bind"/>
    <property type="match status" value="1"/>
</dbReference>
<dbReference type="Gene3D" id="3.20.20.20">
    <property type="entry name" value="Dihydropteroate synthase-like"/>
    <property type="match status" value="1"/>
</dbReference>
<feature type="domain" description="Pterin-binding" evidence="10">
    <location>
        <begin position="18"/>
        <end position="271"/>
    </location>
</feature>
<comment type="similarity">
    <text evidence="4">Belongs to the DHPS family.</text>
</comment>
<accession>A0A4P6JMW5</accession>
<dbReference type="PANTHER" id="PTHR20941">
    <property type="entry name" value="FOLATE SYNTHESIS PROTEINS"/>
    <property type="match status" value="1"/>
</dbReference>
<dbReference type="GO" id="GO:0046654">
    <property type="term" value="P:tetrahydrofolate biosynthetic process"/>
    <property type="evidence" value="ECO:0007669"/>
    <property type="project" value="TreeGrafter"/>
</dbReference>
<evidence type="ECO:0000313" key="12">
    <source>
        <dbReference type="Proteomes" id="UP000290365"/>
    </source>
</evidence>
<keyword evidence="6 11" id="KW-0808">Transferase</keyword>
<evidence type="ECO:0000256" key="1">
    <source>
        <dbReference type="ARBA" id="ARBA00000012"/>
    </source>
</evidence>
<dbReference type="PROSITE" id="PS00793">
    <property type="entry name" value="DHPS_2"/>
    <property type="match status" value="1"/>
</dbReference>
<organism evidence="11 12">
    <name type="scientific">Ktedonosporobacter rubrisoli</name>
    <dbReference type="NCBI Taxonomy" id="2509675"/>
    <lineage>
        <taxon>Bacteria</taxon>
        <taxon>Bacillati</taxon>
        <taxon>Chloroflexota</taxon>
        <taxon>Ktedonobacteria</taxon>
        <taxon>Ktedonobacterales</taxon>
        <taxon>Ktedonosporobacteraceae</taxon>
        <taxon>Ktedonosporobacter</taxon>
    </lineage>
</organism>
<comment type="pathway">
    <text evidence="3">Cofactor biosynthesis; tetrahydrofolate biosynthesis; 7,8-dihydrofolate from 2-amino-4-hydroxy-6-hydroxymethyl-7,8-dihydropteridine diphosphate and 4-aminobenzoate: step 1/2.</text>
</comment>
<gene>
    <name evidence="11" type="primary">folP</name>
    <name evidence="11" type="ORF">EPA93_10475</name>
</gene>
<evidence type="ECO:0000256" key="6">
    <source>
        <dbReference type="ARBA" id="ARBA00022679"/>
    </source>
</evidence>
<evidence type="ECO:0000313" key="11">
    <source>
        <dbReference type="EMBL" id="QBD76410.1"/>
    </source>
</evidence>
<dbReference type="KEGG" id="kbs:EPA93_10475"/>
<keyword evidence="7" id="KW-0479">Metal-binding</keyword>
<dbReference type="InterPro" id="IPR045031">
    <property type="entry name" value="DHP_synth-like"/>
</dbReference>
<evidence type="ECO:0000259" key="10">
    <source>
        <dbReference type="PROSITE" id="PS50972"/>
    </source>
</evidence>
<dbReference type="EMBL" id="CP035758">
    <property type="protein sequence ID" value="QBD76410.1"/>
    <property type="molecule type" value="Genomic_DNA"/>
</dbReference>
<name>A0A4P6JMW5_KTERU</name>
<dbReference type="AlphaFoldDB" id="A0A4P6JMW5"/>
<dbReference type="PROSITE" id="PS50972">
    <property type="entry name" value="PTERIN_BINDING"/>
    <property type="match status" value="1"/>
</dbReference>
<proteinExistence type="inferred from homology"/>
<comment type="cofactor">
    <cofactor evidence="2">
        <name>Mg(2+)</name>
        <dbReference type="ChEBI" id="CHEBI:18420"/>
    </cofactor>
</comment>
<dbReference type="RefSeq" id="WP_129887168.1">
    <property type="nucleotide sequence ID" value="NZ_CP035758.1"/>
</dbReference>
<dbReference type="Proteomes" id="UP000290365">
    <property type="component" value="Chromosome"/>
</dbReference>
<dbReference type="InterPro" id="IPR011005">
    <property type="entry name" value="Dihydropteroate_synth-like_sf"/>
</dbReference>
<evidence type="ECO:0000256" key="2">
    <source>
        <dbReference type="ARBA" id="ARBA00001946"/>
    </source>
</evidence>
<dbReference type="SUPFAM" id="SSF51717">
    <property type="entry name" value="Dihydropteroate synthetase-like"/>
    <property type="match status" value="1"/>
</dbReference>
<sequence length="281" mass="30754">MEPYANIAGIQIGDHYPVRLMGIINISPESFFKGSVFSSREDLKRVAEQMAASGADILDVGARGTAPYLQTDISVEEEMDRLAQAIHTIKEVTDTPISADTQTAAIAKEALNAGASILNDVSGLAHDPDMAKIAKEYKGVILMANASYTDTLGDPVSVVKTSLEAALQRAELAEIAPENIVLDPGIGFFRNRNISWDEWDRIILQQLPALRSFERPLMLSVSRKSFIGRVLEYSNPADRLYGSLGLTSLVIHQGAHLIRTHDVAATRDVVRITEWLREPAT</sequence>
<keyword evidence="12" id="KW-1185">Reference proteome</keyword>
<evidence type="ECO:0000256" key="9">
    <source>
        <dbReference type="ARBA" id="ARBA00022909"/>
    </source>
</evidence>
<dbReference type="EC" id="2.5.1.15" evidence="5"/>
<dbReference type="GO" id="GO:0046872">
    <property type="term" value="F:metal ion binding"/>
    <property type="evidence" value="ECO:0007669"/>
    <property type="project" value="UniProtKB-KW"/>
</dbReference>
<protein>
    <recommendedName>
        <fullName evidence="5">dihydropteroate synthase</fullName>
        <ecNumber evidence="5">2.5.1.15</ecNumber>
    </recommendedName>
</protein>
<dbReference type="PANTHER" id="PTHR20941:SF1">
    <property type="entry name" value="FOLIC ACID SYNTHESIS PROTEIN FOL1"/>
    <property type="match status" value="1"/>
</dbReference>
<evidence type="ECO:0000256" key="3">
    <source>
        <dbReference type="ARBA" id="ARBA00004763"/>
    </source>
</evidence>
<evidence type="ECO:0000256" key="5">
    <source>
        <dbReference type="ARBA" id="ARBA00012458"/>
    </source>
</evidence>
<evidence type="ECO:0000256" key="4">
    <source>
        <dbReference type="ARBA" id="ARBA00009503"/>
    </source>
</evidence>
<dbReference type="GO" id="GO:0004156">
    <property type="term" value="F:dihydropteroate synthase activity"/>
    <property type="evidence" value="ECO:0007669"/>
    <property type="project" value="UniProtKB-EC"/>
</dbReference>
<dbReference type="GO" id="GO:0046656">
    <property type="term" value="P:folic acid biosynthetic process"/>
    <property type="evidence" value="ECO:0007669"/>
    <property type="project" value="UniProtKB-KW"/>
</dbReference>
<dbReference type="OrthoDB" id="9811744at2"/>
<evidence type="ECO:0000256" key="8">
    <source>
        <dbReference type="ARBA" id="ARBA00022842"/>
    </source>
</evidence>
<reference evidence="11 12" key="1">
    <citation type="submission" date="2019-01" db="EMBL/GenBank/DDBJ databases">
        <title>Ktedonosporobacter rubrisoli SCAWS-G2.</title>
        <authorList>
            <person name="Huang Y."/>
            <person name="Yan B."/>
        </authorList>
    </citation>
    <scope>NUCLEOTIDE SEQUENCE [LARGE SCALE GENOMIC DNA]</scope>
    <source>
        <strain evidence="11 12">SCAWS-G2</strain>
    </source>
</reference>
<comment type="catalytic activity">
    <reaction evidence="1">
        <text>(7,8-dihydropterin-6-yl)methyl diphosphate + 4-aminobenzoate = 7,8-dihydropteroate + diphosphate</text>
        <dbReference type="Rhea" id="RHEA:19949"/>
        <dbReference type="ChEBI" id="CHEBI:17836"/>
        <dbReference type="ChEBI" id="CHEBI:17839"/>
        <dbReference type="ChEBI" id="CHEBI:33019"/>
        <dbReference type="ChEBI" id="CHEBI:72950"/>
        <dbReference type="EC" id="2.5.1.15"/>
    </reaction>
</comment>
<keyword evidence="8" id="KW-0460">Magnesium</keyword>